<accession>A0A074VTV3</accession>
<proteinExistence type="predicted"/>
<dbReference type="HOGENOM" id="CLU_1454108_0_0_1"/>
<protein>
    <submittedName>
        <fullName evidence="1">Uncharacterized protein</fullName>
    </submittedName>
</protein>
<evidence type="ECO:0000313" key="1">
    <source>
        <dbReference type="EMBL" id="KEQ64210.1"/>
    </source>
</evidence>
<dbReference type="RefSeq" id="XP_040881233.1">
    <property type="nucleotide sequence ID" value="XM_041024472.1"/>
</dbReference>
<reference evidence="1 2" key="1">
    <citation type="journal article" date="2014" name="BMC Genomics">
        <title>Genome sequencing of four Aureobasidium pullulans varieties: biotechnological potential, stress tolerance, and description of new species.</title>
        <authorList>
            <person name="Gostin Ar C."/>
            <person name="Ohm R.A."/>
            <person name="Kogej T."/>
            <person name="Sonjak S."/>
            <person name="Turk M."/>
            <person name="Zajc J."/>
            <person name="Zalar P."/>
            <person name="Grube M."/>
            <person name="Sun H."/>
            <person name="Han J."/>
            <person name="Sharma A."/>
            <person name="Chiniquy J."/>
            <person name="Ngan C.Y."/>
            <person name="Lipzen A."/>
            <person name="Barry K."/>
            <person name="Grigoriev I.V."/>
            <person name="Gunde-Cimerman N."/>
        </authorList>
    </citation>
    <scope>NUCLEOTIDE SEQUENCE [LARGE SCALE GENOMIC DNA]</scope>
    <source>
        <strain evidence="1 2">CBS 110374</strain>
    </source>
</reference>
<evidence type="ECO:0000313" key="2">
    <source>
        <dbReference type="Proteomes" id="UP000030672"/>
    </source>
</evidence>
<sequence>MIRWHGFSEAEEAEAQQRKILVREDSMSMMQMQIERVPETKFYNQVRLALTNGWGMVSDELNKAFPTIKPTSLEKFVLKWWDGVELEEANWNSENKTFAFDWWLNGRDVRSPPNEVKQTSWQLSCSLLSFEKCKHGADQAMRNREAVEAVFEPKYLISHDSPGLKETRKSQLWTSLAAKTLETWHE</sequence>
<name>A0A074VTV3_AURM1</name>
<gene>
    <name evidence="1" type="ORF">M437DRAFT_64764</name>
</gene>
<keyword evidence="2" id="KW-1185">Reference proteome</keyword>
<dbReference type="AlphaFoldDB" id="A0A074VTV3"/>
<dbReference type="EMBL" id="KL584829">
    <property type="protein sequence ID" value="KEQ64210.1"/>
    <property type="molecule type" value="Genomic_DNA"/>
</dbReference>
<dbReference type="Proteomes" id="UP000030672">
    <property type="component" value="Unassembled WGS sequence"/>
</dbReference>
<organism evidence="1 2">
    <name type="scientific">Aureobasidium melanogenum (strain CBS 110374)</name>
    <name type="common">Aureobasidium pullulans var. melanogenum</name>
    <dbReference type="NCBI Taxonomy" id="1043003"/>
    <lineage>
        <taxon>Eukaryota</taxon>
        <taxon>Fungi</taxon>
        <taxon>Dikarya</taxon>
        <taxon>Ascomycota</taxon>
        <taxon>Pezizomycotina</taxon>
        <taxon>Dothideomycetes</taxon>
        <taxon>Dothideomycetidae</taxon>
        <taxon>Dothideales</taxon>
        <taxon>Saccotheciaceae</taxon>
        <taxon>Aureobasidium</taxon>
    </lineage>
</organism>
<dbReference type="GeneID" id="63917845"/>